<dbReference type="InterPro" id="IPR036291">
    <property type="entry name" value="NAD(P)-bd_dom_sf"/>
</dbReference>
<proteinExistence type="predicted"/>
<organism evidence="1 2">
    <name type="scientific">Paraglaciecola agarilytica NO2</name>
    <dbReference type="NCBI Taxonomy" id="1125747"/>
    <lineage>
        <taxon>Bacteria</taxon>
        <taxon>Pseudomonadati</taxon>
        <taxon>Pseudomonadota</taxon>
        <taxon>Gammaproteobacteria</taxon>
        <taxon>Alteromonadales</taxon>
        <taxon>Alteromonadaceae</taxon>
        <taxon>Paraglaciecola</taxon>
    </lineage>
</organism>
<evidence type="ECO:0000313" key="2">
    <source>
        <dbReference type="Proteomes" id="UP000008372"/>
    </source>
</evidence>
<reference evidence="1 2" key="1">
    <citation type="journal article" date="2014" name="Environ. Microbiol.">
        <title>Comparative genomics of the marine bacterial genus Glaciecola reveals the high degree of genomic diversity and genomic characteristic for cold adaptation.</title>
        <authorList>
            <person name="Qin Q.L."/>
            <person name="Xie B.B."/>
            <person name="Yu Y."/>
            <person name="Shu Y.L."/>
            <person name="Rong J.C."/>
            <person name="Zhang Y.J."/>
            <person name="Zhao D.L."/>
            <person name="Chen X.L."/>
            <person name="Zhang X.Y."/>
            <person name="Chen B."/>
            <person name="Zhou B.C."/>
            <person name="Zhang Y.Z."/>
        </authorList>
    </citation>
    <scope>NUCLEOTIDE SEQUENCE [LARGE SCALE GENOMIC DNA]</scope>
    <source>
        <strain evidence="1 2">NO2</strain>
    </source>
</reference>
<evidence type="ECO:0008006" key="3">
    <source>
        <dbReference type="Google" id="ProtNLM"/>
    </source>
</evidence>
<sequence>MTEILLDKASLVANIRTQFQNSDQLKYQRALQEFFDGETFIGDNVFETCFKLRAGSPPLAYEVSGPYCAISNEYATIGRIYERGELIFESNIKQQIQQRTAAMVWLFLSTLEHKPEKILMVGAGKLSFEIVKYLKHFIPSLSQIDYHTRAQHTESFEQPCGSIGVASDYQQNLKLEAYDTIIMATNTNRCLIDETNITSIKPGAVIASLCTTSQTGEIAGSVYARDDVNVIFDYELTRSFTADMKAADRMGYLDNVLLLSDILKGQQPKDISKKKKVLRITGTPMQNVAVLDMIRSN</sequence>
<accession>A0ABQ0I7U5</accession>
<dbReference type="SUPFAM" id="SSF51735">
    <property type="entry name" value="NAD(P)-binding Rossmann-fold domains"/>
    <property type="match status" value="1"/>
</dbReference>
<comment type="caution">
    <text evidence="1">The sequence shown here is derived from an EMBL/GenBank/DDBJ whole genome shotgun (WGS) entry which is preliminary data.</text>
</comment>
<keyword evidence="2" id="KW-1185">Reference proteome</keyword>
<protein>
    <recommendedName>
        <fullName evidence="3">Ornithine cyclodeaminase</fullName>
    </recommendedName>
</protein>
<evidence type="ECO:0000313" key="1">
    <source>
        <dbReference type="EMBL" id="GAC05396.1"/>
    </source>
</evidence>
<dbReference type="EMBL" id="BAEK01000038">
    <property type="protein sequence ID" value="GAC05396.1"/>
    <property type="molecule type" value="Genomic_DNA"/>
</dbReference>
<name>A0ABQ0I7U5_9ALTE</name>
<gene>
    <name evidence="1" type="ORF">GAGA_2549</name>
</gene>
<dbReference type="RefSeq" id="WP_008304181.1">
    <property type="nucleotide sequence ID" value="NZ_BAEK01000038.1"/>
</dbReference>
<dbReference type="Gene3D" id="3.40.50.720">
    <property type="entry name" value="NAD(P)-binding Rossmann-like Domain"/>
    <property type="match status" value="1"/>
</dbReference>
<dbReference type="Proteomes" id="UP000008372">
    <property type="component" value="Unassembled WGS sequence"/>
</dbReference>